<organism evidence="2 3">
    <name type="scientific">Methylomonas rivi</name>
    <dbReference type="NCBI Taxonomy" id="2952226"/>
    <lineage>
        <taxon>Bacteria</taxon>
        <taxon>Pseudomonadati</taxon>
        <taxon>Pseudomonadota</taxon>
        <taxon>Gammaproteobacteria</taxon>
        <taxon>Methylococcales</taxon>
        <taxon>Methylococcaceae</taxon>
        <taxon>Methylomonas</taxon>
    </lineage>
</organism>
<reference evidence="2 3" key="1">
    <citation type="submission" date="2022-07" db="EMBL/GenBank/DDBJ databases">
        <title>Methylomonas rivi sp. nov., Methylomonas rosea sp. nov., Methylomonas aureus sp. nov. and Methylomonas subterranea sp. nov., four novel methanotrophs isolated from a freshwater creek and the deep terrestrial subsurface.</title>
        <authorList>
            <person name="Abin C."/>
            <person name="Sankaranarayanan K."/>
            <person name="Garner C."/>
            <person name="Sindelar R."/>
            <person name="Kotary K."/>
            <person name="Garner R."/>
            <person name="Barclay S."/>
            <person name="Lawson P."/>
            <person name="Krumholz L."/>
        </authorList>
    </citation>
    <scope>NUCLEOTIDE SEQUENCE [LARGE SCALE GENOMIC DNA]</scope>
    <source>
        <strain evidence="2 3">WSC-6</strain>
    </source>
</reference>
<name>A0ABT1U3N7_9GAMM</name>
<gene>
    <name evidence="2" type="ORF">NP596_08305</name>
</gene>
<feature type="transmembrane region" description="Helical" evidence="1">
    <location>
        <begin position="257"/>
        <end position="276"/>
    </location>
</feature>
<evidence type="ECO:0000313" key="3">
    <source>
        <dbReference type="Proteomes" id="UP001524586"/>
    </source>
</evidence>
<dbReference type="Proteomes" id="UP001524586">
    <property type="component" value="Unassembled WGS sequence"/>
</dbReference>
<dbReference type="RefSeq" id="WP_256614847.1">
    <property type="nucleotide sequence ID" value="NZ_JANIBK010000032.1"/>
</dbReference>
<dbReference type="EMBL" id="JANIBK010000032">
    <property type="protein sequence ID" value="MCQ8128459.1"/>
    <property type="molecule type" value="Genomic_DNA"/>
</dbReference>
<sequence>MKHGKILLAVGTLFSLNSEAALYDRGNGLVYDDVLNATWSKDTNLLKTLANASGNSINYLQQIITASNGKVYDGYNGGDHTLTLNDFGVHPNGNVVSMTWWGAHGFIDYLNSTNYQGYNNWRLPSLSPINGTNFNTNSSYNGATDAGYNITSPTSELSYMWHINLHLPDSYLPNGQLNPAWTNTTGYFLNFADAANANASDSFTFGGNQKFWTELVPNPNAKPSMFYIFYGAQTINESESSPGVGAWIVRSGDVAPVPVPGAIWLFSSGLLGVLGLKRRNA</sequence>
<proteinExistence type="predicted"/>
<keyword evidence="3" id="KW-1185">Reference proteome</keyword>
<evidence type="ECO:0000256" key="1">
    <source>
        <dbReference type="SAM" id="Phobius"/>
    </source>
</evidence>
<keyword evidence="1" id="KW-1133">Transmembrane helix</keyword>
<keyword evidence="1" id="KW-0472">Membrane</keyword>
<protein>
    <submittedName>
        <fullName evidence="2">DUF1566 domain-containing protein</fullName>
    </submittedName>
</protein>
<comment type="caution">
    <text evidence="2">The sequence shown here is derived from an EMBL/GenBank/DDBJ whole genome shotgun (WGS) entry which is preliminary data.</text>
</comment>
<accession>A0ABT1U3N7</accession>
<keyword evidence="1" id="KW-0812">Transmembrane</keyword>
<evidence type="ECO:0000313" key="2">
    <source>
        <dbReference type="EMBL" id="MCQ8128459.1"/>
    </source>
</evidence>